<dbReference type="AlphaFoldDB" id="A0A7L4YJV2"/>
<name>A0A7L4YJV2_9ACTN</name>
<sequence length="222" mass="24614">MNAGDARRQAIADWLEDKKPDLASTYRAATSMLGAKPDAGHERTRILLICHSMREVMNRLPTAALLGKGAASQDEVDGYVPASVQVRALPQLRIDHPDMDLTQEAENVPVPKPAAMALSRLIDTASYEDRRRLSSLAAFLTDDGNPKAPAVKEWRDLSEYFVRWGHLRDKSEADLPTDEELAAKIGIFDDHVDAMRSAFFENKSLIEDILTSANRKTVEAQS</sequence>
<dbReference type="InParanoid" id="A0A7L4YJV2"/>
<organism evidence="1 2">
    <name type="scientific">Epidermidibacterium keratini</name>
    <dbReference type="NCBI Taxonomy" id="1891644"/>
    <lineage>
        <taxon>Bacteria</taxon>
        <taxon>Bacillati</taxon>
        <taxon>Actinomycetota</taxon>
        <taxon>Actinomycetes</taxon>
        <taxon>Sporichthyales</taxon>
        <taxon>Sporichthyaceae</taxon>
        <taxon>Epidermidibacterium</taxon>
    </lineage>
</organism>
<evidence type="ECO:0000313" key="1">
    <source>
        <dbReference type="EMBL" id="QHB99544.1"/>
    </source>
</evidence>
<gene>
    <name evidence="1" type="ORF">EK0264_04090</name>
</gene>
<dbReference type="KEGG" id="eke:EK0264_04090"/>
<dbReference type="OrthoDB" id="5122814at2"/>
<keyword evidence="2" id="KW-1185">Reference proteome</keyword>
<dbReference type="EMBL" id="CP047156">
    <property type="protein sequence ID" value="QHB99544.1"/>
    <property type="molecule type" value="Genomic_DNA"/>
</dbReference>
<protein>
    <submittedName>
        <fullName evidence="1">Uncharacterized protein</fullName>
    </submittedName>
</protein>
<proteinExistence type="predicted"/>
<dbReference type="RefSeq" id="WP_159543215.1">
    <property type="nucleotide sequence ID" value="NZ_CP047156.1"/>
</dbReference>
<reference evidence="1 2" key="1">
    <citation type="journal article" date="2018" name="Int. J. Syst. Evol. Microbiol.">
        <title>Epidermidibacterium keratini gen. nov., sp. nov., a member of the family Sporichthyaceae, isolated from keratin epidermis.</title>
        <authorList>
            <person name="Lee D.G."/>
            <person name="Trujillo M.E."/>
            <person name="Kang S."/>
            <person name="Nam J.J."/>
            <person name="Kim Y.J."/>
        </authorList>
    </citation>
    <scope>NUCLEOTIDE SEQUENCE [LARGE SCALE GENOMIC DNA]</scope>
    <source>
        <strain evidence="1 2">EPI-7</strain>
    </source>
</reference>
<dbReference type="Proteomes" id="UP000463857">
    <property type="component" value="Chromosome"/>
</dbReference>
<accession>A0A7L4YJV2</accession>
<evidence type="ECO:0000313" key="2">
    <source>
        <dbReference type="Proteomes" id="UP000463857"/>
    </source>
</evidence>